<dbReference type="GeneTree" id="ENSGT00390000004404"/>
<dbReference type="Ensembl" id="ENSPEMT00000036651.1">
    <property type="protein sequence ID" value="ENSPEMP00000034496.1"/>
    <property type="gene ID" value="ENSPEMG00000000036.2"/>
</dbReference>
<dbReference type="PANTHER" id="PTHR46723">
    <property type="entry name" value="LEUCINE-RICH REPEAT AND IQ DOMAIN-CONTAINING PROTEIN 3"/>
    <property type="match status" value="1"/>
</dbReference>
<keyword evidence="3" id="KW-0175">Coiled coil</keyword>
<dbReference type="PROSITE" id="PS50096">
    <property type="entry name" value="IQ"/>
    <property type="match status" value="1"/>
</dbReference>
<protein>
    <submittedName>
        <fullName evidence="5">Leucine-rich repeats and IQ motif containing 3</fullName>
    </submittedName>
</protein>
<dbReference type="InterPro" id="IPR001611">
    <property type="entry name" value="Leu-rich_rpt"/>
</dbReference>
<evidence type="ECO:0000256" key="1">
    <source>
        <dbReference type="ARBA" id="ARBA00022614"/>
    </source>
</evidence>
<reference evidence="5" key="3">
    <citation type="submission" date="2025-09" db="UniProtKB">
        <authorList>
            <consortium name="Ensembl"/>
        </authorList>
    </citation>
    <scope>IDENTIFICATION</scope>
</reference>
<evidence type="ECO:0000313" key="6">
    <source>
        <dbReference type="Proteomes" id="UP000694547"/>
    </source>
</evidence>
<keyword evidence="6" id="KW-1185">Reference proteome</keyword>
<organism evidence="5 6">
    <name type="scientific">Peromyscus maniculatus bairdii</name>
    <name type="common">Prairie deer mouse</name>
    <dbReference type="NCBI Taxonomy" id="230844"/>
    <lineage>
        <taxon>Eukaryota</taxon>
        <taxon>Metazoa</taxon>
        <taxon>Chordata</taxon>
        <taxon>Craniata</taxon>
        <taxon>Vertebrata</taxon>
        <taxon>Euteleostomi</taxon>
        <taxon>Mammalia</taxon>
        <taxon>Eutheria</taxon>
        <taxon>Euarchontoglires</taxon>
        <taxon>Glires</taxon>
        <taxon>Rodentia</taxon>
        <taxon>Myomorpha</taxon>
        <taxon>Muroidea</taxon>
        <taxon>Cricetidae</taxon>
        <taxon>Neotominae</taxon>
        <taxon>Peromyscus</taxon>
    </lineage>
</organism>
<reference evidence="5" key="2">
    <citation type="submission" date="2025-08" db="UniProtKB">
        <authorList>
            <consortium name="Ensembl"/>
        </authorList>
    </citation>
    <scope>IDENTIFICATION</scope>
</reference>
<dbReference type="InterPro" id="IPR032675">
    <property type="entry name" value="LRR_dom_sf"/>
</dbReference>
<dbReference type="AlphaFoldDB" id="A0A8C8UNV5"/>
<dbReference type="SMART" id="SM00369">
    <property type="entry name" value="LRR_TYP"/>
    <property type="match status" value="2"/>
</dbReference>
<feature type="compositionally biased region" description="Basic and acidic residues" evidence="4">
    <location>
        <begin position="331"/>
        <end position="340"/>
    </location>
</feature>
<evidence type="ECO:0000256" key="2">
    <source>
        <dbReference type="ARBA" id="ARBA00022737"/>
    </source>
</evidence>
<proteinExistence type="predicted"/>
<feature type="region of interest" description="Disordered" evidence="4">
    <location>
        <begin position="320"/>
        <end position="346"/>
    </location>
</feature>
<dbReference type="PANTHER" id="PTHR46723:SF1">
    <property type="entry name" value="LEUCINE-RICH REPEAT AND IQ DOMAIN-CONTAINING PROTEIN 3"/>
    <property type="match status" value="1"/>
</dbReference>
<sequence length="632" mass="74822">MFHGTITKELTSHEEWSHYNENIIEDQKDFVFVKYNGLHLKSMENLQSCISLRVCIFSNNFITDIQPLQSCIKLIKLDLHGNQIKTLPDRTFWGGLKNLKLLYLHDNGLAKLKNICVLDVCASLIGLTMFDCPVSLKKGYRHVLVNSIWPLKALDHHIISDEEIIQNWHLPERFKTFNHRLFFNLCPALVKGTTYEDEIKNIKQIISRINRILAHNSPVLIVQRWIRGFLVRKRLSPLFKRKKPKDKMIRVLETKWICIGRRHDDKIMEDIFLLKPESHMKGKVAHWKKMRCTPADFKYFPEYRKCISCLSCELKTKDIDRKPKPPRHHIQKDEKESKADSEDEEVDTGFRISAMKIPLYPPRSLKYGAVLKEMKRDYFPDYLLPLPATRPKPAIQRVTLKELNERRDFVTSTIAGLNLHLLTDLDKYHVERKRQEKQAEKSTAVVRAQIAQERARLSVRENLRRNFYMTQKLIEQDNEMIQKGLRQVWKEKLAYLEKVRERKTMFLAEKKLNAADHSLVQTISNERSLLLKGIIQDDRRKKNSSDLRAKHLNVKEKRKTQKYRQSLMRQMKELRAEEIRRRHYEEKFVIDTLIFEKACARLEEAKAKVEFVRTNYTSKSRKSQHEPMPAHI</sequence>
<dbReference type="InterPro" id="IPR052859">
    <property type="entry name" value="LRR-IQ_domain_protein"/>
</dbReference>
<dbReference type="Gene3D" id="3.80.10.10">
    <property type="entry name" value="Ribonuclease Inhibitor"/>
    <property type="match status" value="1"/>
</dbReference>
<dbReference type="InterPro" id="IPR003591">
    <property type="entry name" value="Leu-rich_rpt_typical-subtyp"/>
</dbReference>
<reference evidence="5 6" key="1">
    <citation type="submission" date="2018-10" db="EMBL/GenBank/DDBJ databases">
        <title>Improved assembly of the deer mouse Peromyscus maniculatus genome.</title>
        <authorList>
            <person name="Lassance J.-M."/>
            <person name="Hoekstra H.E."/>
        </authorList>
    </citation>
    <scope>NUCLEOTIDE SEQUENCE [LARGE SCALE GENOMIC DNA]</scope>
</reference>
<keyword evidence="2" id="KW-0677">Repeat</keyword>
<dbReference type="Proteomes" id="UP000694547">
    <property type="component" value="Chromosome 6"/>
</dbReference>
<evidence type="ECO:0000256" key="4">
    <source>
        <dbReference type="SAM" id="MobiDB-lite"/>
    </source>
</evidence>
<feature type="coiled-coil region" evidence="3">
    <location>
        <begin position="557"/>
        <end position="615"/>
    </location>
</feature>
<accession>A0A8C8UNV5</accession>
<name>A0A8C8UNV5_PERMB</name>
<evidence type="ECO:0000313" key="5">
    <source>
        <dbReference type="Ensembl" id="ENSPEMP00000034496.1"/>
    </source>
</evidence>
<evidence type="ECO:0000256" key="3">
    <source>
        <dbReference type="SAM" id="Coils"/>
    </source>
</evidence>
<keyword evidence="1" id="KW-0433">Leucine-rich repeat</keyword>
<dbReference type="PROSITE" id="PS51450">
    <property type="entry name" value="LRR"/>
    <property type="match status" value="2"/>
</dbReference>
<dbReference type="SUPFAM" id="SSF52058">
    <property type="entry name" value="L domain-like"/>
    <property type="match status" value="1"/>
</dbReference>